<dbReference type="Proteomes" id="UP000006023">
    <property type="component" value="Unassembled WGS sequence"/>
</dbReference>
<dbReference type="EMBL" id="BAED01000014">
    <property type="protein sequence ID" value="GAB04209.1"/>
    <property type="molecule type" value="Genomic_DNA"/>
</dbReference>
<dbReference type="Gene3D" id="3.30.70.1120">
    <property type="entry name" value="TT1725-like"/>
    <property type="match status" value="1"/>
</dbReference>
<proteinExistence type="predicted"/>
<reference evidence="1 2" key="1">
    <citation type="submission" date="2011-11" db="EMBL/GenBank/DDBJ databases">
        <title>Whole genome shotgun sequence of Gordonia amarae NBRC 15530.</title>
        <authorList>
            <person name="Takarada H."/>
            <person name="Hosoyama A."/>
            <person name="Tsuchikane K."/>
            <person name="Katsumata H."/>
            <person name="Yamazaki S."/>
            <person name="Fujita N."/>
        </authorList>
    </citation>
    <scope>NUCLEOTIDE SEQUENCE [LARGE SCALE GENOMIC DNA]</scope>
    <source>
        <strain evidence="1 2">NBRC 15530</strain>
    </source>
</reference>
<evidence type="ECO:0008006" key="3">
    <source>
        <dbReference type="Google" id="ProtNLM"/>
    </source>
</evidence>
<dbReference type="Pfam" id="PF04456">
    <property type="entry name" value="DUF503"/>
    <property type="match status" value="1"/>
</dbReference>
<dbReference type="eggNOG" id="COG1550">
    <property type="taxonomic scope" value="Bacteria"/>
</dbReference>
<dbReference type="SUPFAM" id="SSF103007">
    <property type="entry name" value="Hypothetical protein TT1725"/>
    <property type="match status" value="1"/>
</dbReference>
<accession>G7GKT4</accession>
<comment type="caution">
    <text evidence="1">The sequence shown here is derived from an EMBL/GenBank/DDBJ whole genome shotgun (WGS) entry which is preliminary data.</text>
</comment>
<name>G7GKT4_9ACTN</name>
<dbReference type="STRING" id="1075090.GOAMR_14_00540"/>
<dbReference type="InterPro" id="IPR007546">
    <property type="entry name" value="DUF503"/>
</dbReference>
<organism evidence="1 2">
    <name type="scientific">Gordonia amarae NBRC 15530</name>
    <dbReference type="NCBI Taxonomy" id="1075090"/>
    <lineage>
        <taxon>Bacteria</taxon>
        <taxon>Bacillati</taxon>
        <taxon>Actinomycetota</taxon>
        <taxon>Actinomycetes</taxon>
        <taxon>Mycobacteriales</taxon>
        <taxon>Gordoniaceae</taxon>
        <taxon>Gordonia</taxon>
    </lineage>
</organism>
<dbReference type="AlphaFoldDB" id="G7GKT4"/>
<keyword evidence="2" id="KW-1185">Reference proteome</keyword>
<dbReference type="InterPro" id="IPR036746">
    <property type="entry name" value="TT1725-like_sf"/>
</dbReference>
<evidence type="ECO:0000313" key="1">
    <source>
        <dbReference type="EMBL" id="GAB04209.1"/>
    </source>
</evidence>
<gene>
    <name evidence="1" type="ORF">GOAMR_14_00540</name>
</gene>
<sequence>MTGPTGRGRVHRDMWIGWIEFDYLLGDVHSLKQKRSVTKPLLAEIRRKFAVSAAEVDHLDLHRRAAIGVTAVSPDRAHLTELLDTVERFGADRPDIQLVATRRRQISSYDID</sequence>
<dbReference type="PANTHER" id="PTHR36441">
    <property type="entry name" value="HYPOTHETICAL CYTOSOLIC PROTEIN"/>
    <property type="match status" value="1"/>
</dbReference>
<dbReference type="PANTHER" id="PTHR36441:SF1">
    <property type="entry name" value="DUF503 DOMAIN-CONTAINING PROTEIN"/>
    <property type="match status" value="1"/>
</dbReference>
<protein>
    <recommendedName>
        <fullName evidence="3">YlxP-like protein</fullName>
    </recommendedName>
</protein>
<evidence type="ECO:0000313" key="2">
    <source>
        <dbReference type="Proteomes" id="UP000006023"/>
    </source>
</evidence>